<dbReference type="SUPFAM" id="SSF46785">
    <property type="entry name" value="Winged helix' DNA-binding domain"/>
    <property type="match status" value="1"/>
</dbReference>
<evidence type="ECO:0000256" key="3">
    <source>
        <dbReference type="ARBA" id="ARBA00023163"/>
    </source>
</evidence>
<dbReference type="PANTHER" id="PTHR42756">
    <property type="entry name" value="TRANSCRIPTIONAL REGULATOR, MARR"/>
    <property type="match status" value="1"/>
</dbReference>
<keyword evidence="3" id="KW-0804">Transcription</keyword>
<dbReference type="PANTHER" id="PTHR42756:SF1">
    <property type="entry name" value="TRANSCRIPTIONAL REPRESSOR OF EMRAB OPERON"/>
    <property type="match status" value="1"/>
</dbReference>
<dbReference type="Gene3D" id="1.10.10.10">
    <property type="entry name" value="Winged helix-like DNA-binding domain superfamily/Winged helix DNA-binding domain"/>
    <property type="match status" value="1"/>
</dbReference>
<dbReference type="Pfam" id="PF01047">
    <property type="entry name" value="MarR"/>
    <property type="match status" value="1"/>
</dbReference>
<proteinExistence type="predicted"/>
<dbReference type="GO" id="GO:0003677">
    <property type="term" value="F:DNA binding"/>
    <property type="evidence" value="ECO:0007669"/>
    <property type="project" value="UniProtKB-KW"/>
</dbReference>
<dbReference type="SMART" id="SM00347">
    <property type="entry name" value="HTH_MARR"/>
    <property type="match status" value="1"/>
</dbReference>
<evidence type="ECO:0000313" key="5">
    <source>
        <dbReference type="EMBL" id="MPM69514.1"/>
    </source>
</evidence>
<organism evidence="5">
    <name type="scientific">bioreactor metagenome</name>
    <dbReference type="NCBI Taxonomy" id="1076179"/>
    <lineage>
        <taxon>unclassified sequences</taxon>
        <taxon>metagenomes</taxon>
        <taxon>ecological metagenomes</taxon>
    </lineage>
</organism>
<dbReference type="GO" id="GO:0003700">
    <property type="term" value="F:DNA-binding transcription factor activity"/>
    <property type="evidence" value="ECO:0007669"/>
    <property type="project" value="InterPro"/>
</dbReference>
<feature type="domain" description="HTH marR-type" evidence="4">
    <location>
        <begin position="1"/>
        <end position="134"/>
    </location>
</feature>
<sequence>MPMFYAHINPIFNRYRSALYDLNENQIKVVMAVRHLGCASPAELNHTLHIFKGSLTTIIRSLIEAGMLIRSDDPLDARKYYLTVTAKANTLIREKTIRDVQRLDELFLDMPDSDLRKVCEGLSTLSAYLEHTEVK</sequence>
<keyword evidence="1" id="KW-0805">Transcription regulation</keyword>
<comment type="caution">
    <text evidence="5">The sequence shown here is derived from an EMBL/GenBank/DDBJ whole genome shotgun (WGS) entry which is preliminary data.</text>
</comment>
<dbReference type="PROSITE" id="PS50995">
    <property type="entry name" value="HTH_MARR_2"/>
    <property type="match status" value="1"/>
</dbReference>
<evidence type="ECO:0000259" key="4">
    <source>
        <dbReference type="PROSITE" id="PS50995"/>
    </source>
</evidence>
<dbReference type="EMBL" id="VSSQ01022920">
    <property type="protein sequence ID" value="MPM69514.1"/>
    <property type="molecule type" value="Genomic_DNA"/>
</dbReference>
<evidence type="ECO:0000256" key="2">
    <source>
        <dbReference type="ARBA" id="ARBA00023125"/>
    </source>
</evidence>
<protein>
    <recommendedName>
        <fullName evidence="4">HTH marR-type domain-containing protein</fullName>
    </recommendedName>
</protein>
<dbReference type="InterPro" id="IPR000835">
    <property type="entry name" value="HTH_MarR-typ"/>
</dbReference>
<name>A0A645C6E1_9ZZZZ</name>
<accession>A0A645C6E1</accession>
<dbReference type="InterPro" id="IPR036390">
    <property type="entry name" value="WH_DNA-bd_sf"/>
</dbReference>
<keyword evidence="2" id="KW-0238">DNA-binding</keyword>
<dbReference type="AlphaFoldDB" id="A0A645C6E1"/>
<evidence type="ECO:0000256" key="1">
    <source>
        <dbReference type="ARBA" id="ARBA00023015"/>
    </source>
</evidence>
<gene>
    <name evidence="5" type="ORF">SDC9_116459</name>
</gene>
<dbReference type="InterPro" id="IPR036388">
    <property type="entry name" value="WH-like_DNA-bd_sf"/>
</dbReference>
<reference evidence="5" key="1">
    <citation type="submission" date="2019-08" db="EMBL/GenBank/DDBJ databases">
        <authorList>
            <person name="Kucharzyk K."/>
            <person name="Murdoch R.W."/>
            <person name="Higgins S."/>
            <person name="Loffler F."/>
        </authorList>
    </citation>
    <scope>NUCLEOTIDE SEQUENCE</scope>
</reference>